<keyword evidence="2" id="KW-0805">Transcription regulation</keyword>
<dbReference type="Gene3D" id="1.10.1740.10">
    <property type="match status" value="1"/>
</dbReference>
<dbReference type="InterPro" id="IPR013249">
    <property type="entry name" value="RNA_pol_sigma70_r4_t2"/>
</dbReference>
<evidence type="ECO:0000256" key="1">
    <source>
        <dbReference type="ARBA" id="ARBA00010641"/>
    </source>
</evidence>
<protein>
    <submittedName>
        <fullName evidence="8">RNA polymerase subunit sigma-24</fullName>
    </submittedName>
</protein>
<dbReference type="GO" id="GO:0016987">
    <property type="term" value="F:sigma factor activity"/>
    <property type="evidence" value="ECO:0007669"/>
    <property type="project" value="UniProtKB-KW"/>
</dbReference>
<dbReference type="InterPro" id="IPR036388">
    <property type="entry name" value="WH-like_DNA-bd_sf"/>
</dbReference>
<dbReference type="EMBL" id="CP017248">
    <property type="protein sequence ID" value="AOR36576.1"/>
    <property type="molecule type" value="Genomic_DNA"/>
</dbReference>
<dbReference type="SUPFAM" id="SSF88659">
    <property type="entry name" value="Sigma3 and sigma4 domains of RNA polymerase sigma factors"/>
    <property type="match status" value="1"/>
</dbReference>
<dbReference type="InterPro" id="IPR011990">
    <property type="entry name" value="TPR-like_helical_dom_sf"/>
</dbReference>
<dbReference type="SUPFAM" id="SSF88946">
    <property type="entry name" value="Sigma2 domain of RNA polymerase sigma factors"/>
    <property type="match status" value="1"/>
</dbReference>
<dbReference type="Proteomes" id="UP000094960">
    <property type="component" value="Chromosome"/>
</dbReference>
<dbReference type="Pfam" id="PF08281">
    <property type="entry name" value="Sigma70_r4_2"/>
    <property type="match status" value="1"/>
</dbReference>
<dbReference type="Pfam" id="PF20239">
    <property type="entry name" value="DUF6596"/>
    <property type="match status" value="1"/>
</dbReference>
<dbReference type="Gene3D" id="1.10.10.10">
    <property type="entry name" value="Winged helix-like DNA-binding domain superfamily/Winged helix DNA-binding domain"/>
    <property type="match status" value="1"/>
</dbReference>
<evidence type="ECO:0000313" key="9">
    <source>
        <dbReference type="Proteomes" id="UP000094960"/>
    </source>
</evidence>
<dbReference type="InterPro" id="IPR007627">
    <property type="entry name" value="RNA_pol_sigma70_r2"/>
</dbReference>
<evidence type="ECO:0000256" key="3">
    <source>
        <dbReference type="ARBA" id="ARBA00023082"/>
    </source>
</evidence>
<evidence type="ECO:0000259" key="6">
    <source>
        <dbReference type="Pfam" id="PF08281"/>
    </source>
</evidence>
<proteinExistence type="inferred from homology"/>
<sequence length="416" mass="45887">MSSADPVGARETRSLIERVFREEAGRLTASLVRLLGDFDLAEEMVGEAVVEALRRWPSSGPPRRPGAWLLTCARNKALDRIRREARFQDRLPQLAARIEALPDSAEREPDDRLRLIFTCCHPALEPDAQVALTLRAVVGLTTAEIARAFMVPEATLAKRVTRAKQKIQAAGIPYRAPEPEERAERLPQVMRVVYLVFNEGCFTTGGDLGVRRELVDDAEWLAALLAGSLPQEPEPLALLALIRLHAARWPARLDAGGRLVPLADQDRTRWDAQRIRSATALIERAAALGRTGPYQIEAAIAAVHCEAPSWNETDWPQLLRLYDMLLAVDPSPVVRLNRAVVLSHTDGPAAALAQVDTLTDRLGRYHLFHATRAALLRDLGRDAEAAEADREALRRTANPAERSLLTARLRGSDATG</sequence>
<gene>
    <name evidence="8" type="ORF">BFF78_40885</name>
</gene>
<dbReference type="Pfam" id="PF04542">
    <property type="entry name" value="Sigma70_r2"/>
    <property type="match status" value="1"/>
</dbReference>
<reference evidence="9" key="1">
    <citation type="submission" date="2016-09" db="EMBL/GenBank/DDBJ databases">
        <title>Streptomyces puniciscabiei strain:TW1S1 Genome sequencing and assembly.</title>
        <authorList>
            <person name="Kim M.-K."/>
            <person name="Kim S.B."/>
        </authorList>
    </citation>
    <scope>NUCLEOTIDE SEQUENCE [LARGE SCALE GENOMIC DNA]</scope>
    <source>
        <strain evidence="9">TW1S1</strain>
    </source>
</reference>
<dbReference type="InterPro" id="IPR013324">
    <property type="entry name" value="RNA_pol_sigma_r3/r4-like"/>
</dbReference>
<evidence type="ECO:0000313" key="8">
    <source>
        <dbReference type="EMBL" id="AOR36576.1"/>
    </source>
</evidence>
<dbReference type="PANTHER" id="PTHR47756">
    <property type="entry name" value="BLL6612 PROTEIN-RELATED"/>
    <property type="match status" value="1"/>
</dbReference>
<feature type="domain" description="RNA polymerase sigma factor 70 region 4 type 2" evidence="6">
    <location>
        <begin position="116"/>
        <end position="167"/>
    </location>
</feature>
<keyword evidence="4" id="KW-0804">Transcription</keyword>
<evidence type="ECO:0000259" key="5">
    <source>
        <dbReference type="Pfam" id="PF04542"/>
    </source>
</evidence>
<dbReference type="GO" id="GO:0003677">
    <property type="term" value="F:DNA binding"/>
    <property type="evidence" value="ECO:0007669"/>
    <property type="project" value="InterPro"/>
</dbReference>
<dbReference type="InterPro" id="IPR013325">
    <property type="entry name" value="RNA_pol_sigma_r2"/>
</dbReference>
<name>A0A1D7YM00_9ACTN</name>
<dbReference type="GO" id="GO:0006352">
    <property type="term" value="P:DNA-templated transcription initiation"/>
    <property type="evidence" value="ECO:0007669"/>
    <property type="project" value="InterPro"/>
</dbReference>
<keyword evidence="3" id="KW-0731">Sigma factor</keyword>
<dbReference type="AlphaFoldDB" id="A0A1D7YM00"/>
<dbReference type="KEGG" id="spun:BFF78_40885"/>
<dbReference type="InterPro" id="IPR014284">
    <property type="entry name" value="RNA_pol_sigma-70_dom"/>
</dbReference>
<evidence type="ECO:0000256" key="4">
    <source>
        <dbReference type="ARBA" id="ARBA00023163"/>
    </source>
</evidence>
<feature type="domain" description="DUF6596" evidence="7">
    <location>
        <begin position="185"/>
        <end position="286"/>
    </location>
</feature>
<organism evidence="8 9">
    <name type="scientific">Streptomyces fodineus</name>
    <dbReference type="NCBI Taxonomy" id="1904616"/>
    <lineage>
        <taxon>Bacteria</taxon>
        <taxon>Bacillati</taxon>
        <taxon>Actinomycetota</taxon>
        <taxon>Actinomycetes</taxon>
        <taxon>Kitasatosporales</taxon>
        <taxon>Streptomycetaceae</taxon>
        <taxon>Streptomyces</taxon>
    </lineage>
</organism>
<dbReference type="RefSeq" id="WP_069783086.1">
    <property type="nucleotide sequence ID" value="NZ_CP017248.1"/>
</dbReference>
<dbReference type="InterPro" id="IPR046531">
    <property type="entry name" value="DUF6596"/>
</dbReference>
<evidence type="ECO:0000259" key="7">
    <source>
        <dbReference type="Pfam" id="PF20239"/>
    </source>
</evidence>
<dbReference type="SUPFAM" id="SSF48452">
    <property type="entry name" value="TPR-like"/>
    <property type="match status" value="1"/>
</dbReference>
<dbReference type="PANTHER" id="PTHR47756:SF2">
    <property type="entry name" value="BLL6612 PROTEIN"/>
    <property type="match status" value="1"/>
</dbReference>
<keyword evidence="9" id="KW-1185">Reference proteome</keyword>
<feature type="domain" description="RNA polymerase sigma-70 region 2" evidence="5">
    <location>
        <begin position="20"/>
        <end position="86"/>
    </location>
</feature>
<comment type="similarity">
    <text evidence="1">Belongs to the sigma-70 factor family. ECF subfamily.</text>
</comment>
<evidence type="ECO:0000256" key="2">
    <source>
        <dbReference type="ARBA" id="ARBA00023015"/>
    </source>
</evidence>
<dbReference type="NCBIfam" id="TIGR02937">
    <property type="entry name" value="sigma70-ECF"/>
    <property type="match status" value="1"/>
</dbReference>
<accession>A0A1D7YM00</accession>